<dbReference type="PANTHER" id="PTHR43345">
    <property type="entry name" value="3-ISOPROPYLMALATE DEHYDRATASE SMALL SUBUNIT 2-RELATED-RELATED"/>
    <property type="match status" value="1"/>
</dbReference>
<sequence length="207" mass="22699">MKPFSQHTGVAAALLKPSIDTDAIIPSREIKTVGKDGLAEGLFANWRYRDVAAREPDPDFVLNWPNQRGTTVLLAGPNFGCGSSREHAAWALAEWGIRAIVAPSFGAIFFANCIRNGILPVVLPEPEVKALADAVSPDPQARQVALDLNRRELKGPDGIVHAITLGDEEREQLLSGLDPISRTLQEYVGRIEEFEVGDRGRMPWMYS</sequence>
<evidence type="ECO:0000256" key="6">
    <source>
        <dbReference type="ARBA" id="ARBA00022430"/>
    </source>
</evidence>
<keyword evidence="9 10" id="KW-0100">Branched-chain amino acid biosynthesis</keyword>
<evidence type="ECO:0000259" key="11">
    <source>
        <dbReference type="Pfam" id="PF00694"/>
    </source>
</evidence>
<gene>
    <name evidence="10" type="primary">leuD</name>
    <name evidence="12" type="ORF">ABIE13_003184</name>
</gene>
<dbReference type="InterPro" id="IPR050075">
    <property type="entry name" value="LeuD"/>
</dbReference>
<dbReference type="HAMAP" id="MF_01031">
    <property type="entry name" value="LeuD_type1"/>
    <property type="match status" value="1"/>
</dbReference>
<evidence type="ECO:0000256" key="3">
    <source>
        <dbReference type="ARBA" id="ARBA00004729"/>
    </source>
</evidence>
<protein>
    <recommendedName>
        <fullName evidence="10">3-isopropylmalate dehydratase small subunit</fullName>
        <ecNumber evidence="10">4.2.1.33</ecNumber>
    </recommendedName>
    <alternativeName>
        <fullName evidence="10">Alpha-IPM isomerase</fullName>
        <shortName evidence="10">IPMI</shortName>
    </alternativeName>
    <alternativeName>
        <fullName evidence="10">Isopropylmalate isomerase</fullName>
    </alternativeName>
</protein>
<keyword evidence="13" id="KW-1185">Reference proteome</keyword>
<name>A0ABV2QBX2_9BURK</name>
<evidence type="ECO:0000256" key="4">
    <source>
        <dbReference type="ARBA" id="ARBA00009845"/>
    </source>
</evidence>
<organism evidence="12 13">
    <name type="scientific">Ottowia thiooxydans</name>
    <dbReference type="NCBI Taxonomy" id="219182"/>
    <lineage>
        <taxon>Bacteria</taxon>
        <taxon>Pseudomonadati</taxon>
        <taxon>Pseudomonadota</taxon>
        <taxon>Betaproteobacteria</taxon>
        <taxon>Burkholderiales</taxon>
        <taxon>Comamonadaceae</taxon>
        <taxon>Ottowia</taxon>
    </lineage>
</organism>
<comment type="catalytic activity">
    <reaction evidence="1 10">
        <text>(2R,3S)-3-isopropylmalate = (2S)-2-isopropylmalate</text>
        <dbReference type="Rhea" id="RHEA:32287"/>
        <dbReference type="ChEBI" id="CHEBI:1178"/>
        <dbReference type="ChEBI" id="CHEBI:35121"/>
        <dbReference type="EC" id="4.2.1.33"/>
    </reaction>
</comment>
<dbReference type="GO" id="GO:0003861">
    <property type="term" value="F:3-isopropylmalate dehydratase activity"/>
    <property type="evidence" value="ECO:0007669"/>
    <property type="project" value="UniProtKB-EC"/>
</dbReference>
<comment type="caution">
    <text evidence="12">The sequence shown here is derived from an EMBL/GenBank/DDBJ whole genome shotgun (WGS) entry which is preliminary data.</text>
</comment>
<accession>A0ABV2QBX2</accession>
<comment type="subunit">
    <text evidence="5 10">Heterodimer of LeuC and LeuD.</text>
</comment>
<comment type="pathway">
    <text evidence="3 10">Amino-acid biosynthesis; L-leucine biosynthesis; L-leucine from 3-methyl-2-oxobutanoate: step 2/4.</text>
</comment>
<feature type="domain" description="Aconitase A/isopropylmalate dehydratase small subunit swivel" evidence="11">
    <location>
        <begin position="1"/>
        <end position="125"/>
    </location>
</feature>
<evidence type="ECO:0000256" key="1">
    <source>
        <dbReference type="ARBA" id="ARBA00000491"/>
    </source>
</evidence>
<dbReference type="EMBL" id="JBEPSH010000006">
    <property type="protein sequence ID" value="MET4578068.1"/>
    <property type="molecule type" value="Genomic_DNA"/>
</dbReference>
<dbReference type="CDD" id="cd01577">
    <property type="entry name" value="IPMI_Swivel"/>
    <property type="match status" value="1"/>
</dbReference>
<evidence type="ECO:0000313" key="12">
    <source>
        <dbReference type="EMBL" id="MET4578068.1"/>
    </source>
</evidence>
<dbReference type="NCBIfam" id="TIGR00171">
    <property type="entry name" value="leuD"/>
    <property type="match status" value="1"/>
</dbReference>
<evidence type="ECO:0000256" key="10">
    <source>
        <dbReference type="HAMAP-Rule" id="MF_01031"/>
    </source>
</evidence>
<evidence type="ECO:0000256" key="7">
    <source>
        <dbReference type="ARBA" id="ARBA00022605"/>
    </source>
</evidence>
<keyword evidence="8 10" id="KW-0456">Lyase</keyword>
<comment type="function">
    <text evidence="2 10">Catalyzes the isomerization between 2-isopropylmalate and 3-isopropylmalate, via the formation of 2-isopropylmaleate.</text>
</comment>
<evidence type="ECO:0000256" key="9">
    <source>
        <dbReference type="ARBA" id="ARBA00023304"/>
    </source>
</evidence>
<dbReference type="Pfam" id="PF00694">
    <property type="entry name" value="Aconitase_C"/>
    <property type="match status" value="1"/>
</dbReference>
<dbReference type="PANTHER" id="PTHR43345:SF5">
    <property type="entry name" value="3-ISOPROPYLMALATE DEHYDRATASE SMALL SUBUNIT"/>
    <property type="match status" value="1"/>
</dbReference>
<dbReference type="NCBIfam" id="NF002458">
    <property type="entry name" value="PRK01641.1"/>
    <property type="match status" value="1"/>
</dbReference>
<dbReference type="InterPro" id="IPR000573">
    <property type="entry name" value="AconitaseA/IPMdHydase_ssu_swvl"/>
</dbReference>
<dbReference type="InterPro" id="IPR033940">
    <property type="entry name" value="IPMI_Swivel"/>
</dbReference>
<dbReference type="InterPro" id="IPR004431">
    <property type="entry name" value="3-IsopropMal_deHydase_ssu"/>
</dbReference>
<dbReference type="Proteomes" id="UP001549320">
    <property type="component" value="Unassembled WGS sequence"/>
</dbReference>
<evidence type="ECO:0000256" key="2">
    <source>
        <dbReference type="ARBA" id="ARBA00002695"/>
    </source>
</evidence>
<dbReference type="SUPFAM" id="SSF52016">
    <property type="entry name" value="LeuD/IlvD-like"/>
    <property type="match status" value="1"/>
</dbReference>
<dbReference type="InterPro" id="IPR015928">
    <property type="entry name" value="Aconitase/3IPM_dehydase_swvl"/>
</dbReference>
<evidence type="ECO:0000256" key="8">
    <source>
        <dbReference type="ARBA" id="ARBA00023239"/>
    </source>
</evidence>
<evidence type="ECO:0000256" key="5">
    <source>
        <dbReference type="ARBA" id="ARBA00011271"/>
    </source>
</evidence>
<dbReference type="EC" id="4.2.1.33" evidence="10"/>
<keyword evidence="7 10" id="KW-0028">Amino-acid biosynthesis</keyword>
<dbReference type="RefSeq" id="WP_354444998.1">
    <property type="nucleotide sequence ID" value="NZ_JBEPSH010000006.1"/>
</dbReference>
<proteinExistence type="inferred from homology"/>
<keyword evidence="6 10" id="KW-0432">Leucine biosynthesis</keyword>
<dbReference type="Gene3D" id="3.20.19.10">
    <property type="entry name" value="Aconitase, domain 4"/>
    <property type="match status" value="1"/>
</dbReference>
<reference evidence="12 13" key="1">
    <citation type="submission" date="2024-06" db="EMBL/GenBank/DDBJ databases">
        <title>Sorghum-associated microbial communities from plants grown in Nebraska, USA.</title>
        <authorList>
            <person name="Schachtman D."/>
        </authorList>
    </citation>
    <scope>NUCLEOTIDE SEQUENCE [LARGE SCALE GENOMIC DNA]</scope>
    <source>
        <strain evidence="12 13">2709</strain>
    </source>
</reference>
<comment type="similarity">
    <text evidence="4 10">Belongs to the LeuD family. LeuD type 1 subfamily.</text>
</comment>
<evidence type="ECO:0000313" key="13">
    <source>
        <dbReference type="Proteomes" id="UP001549320"/>
    </source>
</evidence>
<dbReference type="GO" id="GO:0047508">
    <property type="term" value="F:(R)-2-methylmalate dehydratase activity"/>
    <property type="evidence" value="ECO:0007669"/>
    <property type="project" value="UniProtKB-EC"/>
</dbReference>